<evidence type="ECO:0000313" key="2">
    <source>
        <dbReference type="Proteomes" id="UP000298030"/>
    </source>
</evidence>
<organism evidence="1 2">
    <name type="scientific">Coprinellus micaceus</name>
    <name type="common">Glistening ink-cap mushroom</name>
    <name type="synonym">Coprinus micaceus</name>
    <dbReference type="NCBI Taxonomy" id="71717"/>
    <lineage>
        <taxon>Eukaryota</taxon>
        <taxon>Fungi</taxon>
        <taxon>Dikarya</taxon>
        <taxon>Basidiomycota</taxon>
        <taxon>Agaricomycotina</taxon>
        <taxon>Agaricomycetes</taxon>
        <taxon>Agaricomycetidae</taxon>
        <taxon>Agaricales</taxon>
        <taxon>Agaricineae</taxon>
        <taxon>Psathyrellaceae</taxon>
        <taxon>Coprinellus</taxon>
    </lineage>
</organism>
<dbReference type="AlphaFoldDB" id="A0A4Y7T2H4"/>
<sequence>MKLEERARLWVLVWSGTNFGGGRRQRFAAFDNDRQGSGCAVGRSIVALAFLLEAQKTPCISSSAYTKDLDRQDTFFRDRDSLGVGVSSALYTNRCSFELGARRNFRLETLCTKD</sequence>
<accession>A0A4Y7T2H4</accession>
<dbReference type="Proteomes" id="UP000298030">
    <property type="component" value="Unassembled WGS sequence"/>
</dbReference>
<evidence type="ECO:0000313" key="1">
    <source>
        <dbReference type="EMBL" id="TEB28360.1"/>
    </source>
</evidence>
<keyword evidence="2" id="KW-1185">Reference proteome</keyword>
<proteinExistence type="predicted"/>
<protein>
    <submittedName>
        <fullName evidence="1">Uncharacterized protein</fullName>
    </submittedName>
</protein>
<dbReference type="EMBL" id="QPFP01000033">
    <property type="protein sequence ID" value="TEB28360.1"/>
    <property type="molecule type" value="Genomic_DNA"/>
</dbReference>
<name>A0A4Y7T2H4_COPMI</name>
<comment type="caution">
    <text evidence="1">The sequence shown here is derived from an EMBL/GenBank/DDBJ whole genome shotgun (WGS) entry which is preliminary data.</text>
</comment>
<gene>
    <name evidence="1" type="ORF">FA13DRAFT_1735732</name>
</gene>
<reference evidence="1 2" key="1">
    <citation type="journal article" date="2019" name="Nat. Ecol. Evol.">
        <title>Megaphylogeny resolves global patterns of mushroom evolution.</title>
        <authorList>
            <person name="Varga T."/>
            <person name="Krizsan K."/>
            <person name="Foldi C."/>
            <person name="Dima B."/>
            <person name="Sanchez-Garcia M."/>
            <person name="Sanchez-Ramirez S."/>
            <person name="Szollosi G.J."/>
            <person name="Szarkandi J.G."/>
            <person name="Papp V."/>
            <person name="Albert L."/>
            <person name="Andreopoulos W."/>
            <person name="Angelini C."/>
            <person name="Antonin V."/>
            <person name="Barry K.W."/>
            <person name="Bougher N.L."/>
            <person name="Buchanan P."/>
            <person name="Buyck B."/>
            <person name="Bense V."/>
            <person name="Catcheside P."/>
            <person name="Chovatia M."/>
            <person name="Cooper J."/>
            <person name="Damon W."/>
            <person name="Desjardin D."/>
            <person name="Finy P."/>
            <person name="Geml J."/>
            <person name="Haridas S."/>
            <person name="Hughes K."/>
            <person name="Justo A."/>
            <person name="Karasinski D."/>
            <person name="Kautmanova I."/>
            <person name="Kiss B."/>
            <person name="Kocsube S."/>
            <person name="Kotiranta H."/>
            <person name="LaButti K.M."/>
            <person name="Lechner B.E."/>
            <person name="Liimatainen K."/>
            <person name="Lipzen A."/>
            <person name="Lukacs Z."/>
            <person name="Mihaltcheva S."/>
            <person name="Morgado L.N."/>
            <person name="Niskanen T."/>
            <person name="Noordeloos M.E."/>
            <person name="Ohm R.A."/>
            <person name="Ortiz-Santana B."/>
            <person name="Ovrebo C."/>
            <person name="Racz N."/>
            <person name="Riley R."/>
            <person name="Savchenko A."/>
            <person name="Shiryaev A."/>
            <person name="Soop K."/>
            <person name="Spirin V."/>
            <person name="Szebenyi C."/>
            <person name="Tomsovsky M."/>
            <person name="Tulloss R.E."/>
            <person name="Uehling J."/>
            <person name="Grigoriev I.V."/>
            <person name="Vagvolgyi C."/>
            <person name="Papp T."/>
            <person name="Martin F.M."/>
            <person name="Miettinen O."/>
            <person name="Hibbett D.S."/>
            <person name="Nagy L.G."/>
        </authorList>
    </citation>
    <scope>NUCLEOTIDE SEQUENCE [LARGE SCALE GENOMIC DNA]</scope>
    <source>
        <strain evidence="1 2">FP101781</strain>
    </source>
</reference>